<feature type="transmembrane region" description="Helical" evidence="1">
    <location>
        <begin position="61"/>
        <end position="88"/>
    </location>
</feature>
<organism evidence="2 3">
    <name type="scientific">Collybia nuda</name>
    <dbReference type="NCBI Taxonomy" id="64659"/>
    <lineage>
        <taxon>Eukaryota</taxon>
        <taxon>Fungi</taxon>
        <taxon>Dikarya</taxon>
        <taxon>Basidiomycota</taxon>
        <taxon>Agaricomycotina</taxon>
        <taxon>Agaricomycetes</taxon>
        <taxon>Agaricomycetidae</taxon>
        <taxon>Agaricales</taxon>
        <taxon>Tricholomatineae</taxon>
        <taxon>Clitocybaceae</taxon>
        <taxon>Collybia</taxon>
    </lineage>
</organism>
<keyword evidence="1" id="KW-1133">Transmembrane helix</keyword>
<dbReference type="Proteomes" id="UP000807353">
    <property type="component" value="Unassembled WGS sequence"/>
</dbReference>
<accession>A0A9P5Y5K5</accession>
<name>A0A9P5Y5K5_9AGAR</name>
<evidence type="ECO:0000256" key="1">
    <source>
        <dbReference type="SAM" id="Phobius"/>
    </source>
</evidence>
<keyword evidence="1" id="KW-0472">Membrane</keyword>
<evidence type="ECO:0000313" key="3">
    <source>
        <dbReference type="Proteomes" id="UP000807353"/>
    </source>
</evidence>
<dbReference type="OrthoDB" id="3270770at2759"/>
<proteinExistence type="predicted"/>
<sequence length="102" mass="10622">DKAAKKADEKAIETTAANVVTVMRHLEATHTDPAVKKEWGDKADKFAKAGKKERDTMSNDILKGLGILLITPFALVGVAIFAAGAILYGAGSVVKGTQGRGG</sequence>
<gene>
    <name evidence="2" type="ORF">BDZ94DRAFT_1257311</name>
</gene>
<protein>
    <submittedName>
        <fullName evidence="2">Uncharacterized protein</fullName>
    </submittedName>
</protein>
<dbReference type="EMBL" id="MU150257">
    <property type="protein sequence ID" value="KAF9463982.1"/>
    <property type="molecule type" value="Genomic_DNA"/>
</dbReference>
<comment type="caution">
    <text evidence="2">The sequence shown here is derived from an EMBL/GenBank/DDBJ whole genome shotgun (WGS) entry which is preliminary data.</text>
</comment>
<dbReference type="AlphaFoldDB" id="A0A9P5Y5K5"/>
<feature type="non-terminal residue" evidence="2">
    <location>
        <position position="1"/>
    </location>
</feature>
<keyword evidence="3" id="KW-1185">Reference proteome</keyword>
<reference evidence="2" key="1">
    <citation type="submission" date="2020-11" db="EMBL/GenBank/DDBJ databases">
        <authorList>
            <consortium name="DOE Joint Genome Institute"/>
            <person name="Ahrendt S."/>
            <person name="Riley R."/>
            <person name="Andreopoulos W."/>
            <person name="Labutti K."/>
            <person name="Pangilinan J."/>
            <person name="Ruiz-Duenas F.J."/>
            <person name="Barrasa J.M."/>
            <person name="Sanchez-Garcia M."/>
            <person name="Camarero S."/>
            <person name="Miyauchi S."/>
            <person name="Serrano A."/>
            <person name="Linde D."/>
            <person name="Babiker R."/>
            <person name="Drula E."/>
            <person name="Ayuso-Fernandez I."/>
            <person name="Pacheco R."/>
            <person name="Padilla G."/>
            <person name="Ferreira P."/>
            <person name="Barriuso J."/>
            <person name="Kellner H."/>
            <person name="Castanera R."/>
            <person name="Alfaro M."/>
            <person name="Ramirez L."/>
            <person name="Pisabarro A.G."/>
            <person name="Kuo A."/>
            <person name="Tritt A."/>
            <person name="Lipzen A."/>
            <person name="He G."/>
            <person name="Yan M."/>
            <person name="Ng V."/>
            <person name="Cullen D."/>
            <person name="Martin F."/>
            <person name="Rosso M.-N."/>
            <person name="Henrissat B."/>
            <person name="Hibbett D."/>
            <person name="Martinez A.T."/>
            <person name="Grigoriev I.V."/>
        </authorList>
    </citation>
    <scope>NUCLEOTIDE SEQUENCE</scope>
    <source>
        <strain evidence="2">CBS 247.69</strain>
    </source>
</reference>
<evidence type="ECO:0000313" key="2">
    <source>
        <dbReference type="EMBL" id="KAF9463982.1"/>
    </source>
</evidence>
<keyword evidence="1" id="KW-0812">Transmembrane</keyword>